<evidence type="ECO:0000313" key="1">
    <source>
        <dbReference type="EMBL" id="AUX34113.1"/>
    </source>
</evidence>
<organism evidence="1 2">
    <name type="scientific">Sorangium cellulosum</name>
    <name type="common">Polyangium cellulosum</name>
    <dbReference type="NCBI Taxonomy" id="56"/>
    <lineage>
        <taxon>Bacteria</taxon>
        <taxon>Pseudomonadati</taxon>
        <taxon>Myxococcota</taxon>
        <taxon>Polyangia</taxon>
        <taxon>Polyangiales</taxon>
        <taxon>Polyangiaceae</taxon>
        <taxon>Sorangium</taxon>
    </lineage>
</organism>
<dbReference type="EMBL" id="CP012672">
    <property type="protein sequence ID" value="AUX34113.1"/>
    <property type="molecule type" value="Genomic_DNA"/>
</dbReference>
<gene>
    <name evidence="1" type="ORF">SOCE836_062810</name>
</gene>
<accession>A0A4P2QX34</accession>
<sequence>MLNATPSCYVSIFVHDTHYVLPAWVGKLVRLVKPKLLEPPLPLEATRRILSFDLPPDEQPYATWIARDIELTWGYERMPPLVGELIVPDVATDSRSLGEATLYDCLFSDNW</sequence>
<protein>
    <submittedName>
        <fullName evidence="1">Uncharacterized protein</fullName>
    </submittedName>
</protein>
<dbReference type="AlphaFoldDB" id="A0A4P2QX34"/>
<proteinExistence type="predicted"/>
<reference evidence="1 2" key="1">
    <citation type="submission" date="2015-09" db="EMBL/GenBank/DDBJ databases">
        <title>Sorangium comparison.</title>
        <authorList>
            <person name="Zaburannyi N."/>
            <person name="Bunk B."/>
            <person name="Overmann J."/>
            <person name="Mueller R."/>
        </authorList>
    </citation>
    <scope>NUCLEOTIDE SEQUENCE [LARGE SCALE GENOMIC DNA]</scope>
    <source>
        <strain evidence="1 2">So ce836</strain>
    </source>
</reference>
<evidence type="ECO:0000313" key="2">
    <source>
        <dbReference type="Proteomes" id="UP000295497"/>
    </source>
</evidence>
<dbReference type="Proteomes" id="UP000295497">
    <property type="component" value="Chromosome"/>
</dbReference>
<name>A0A4P2QX34_SORCE</name>